<name>A0A1C3EPK7_9GAMM</name>
<dbReference type="RefSeq" id="WP_068900060.1">
    <property type="nucleotide sequence ID" value="NZ_JBHUIF010000013.1"/>
</dbReference>
<comment type="caution">
    <text evidence="2">The sequence shown here is derived from an EMBL/GenBank/DDBJ whole genome shotgun (WGS) entry which is preliminary data.</text>
</comment>
<dbReference type="PROSITE" id="PS51257">
    <property type="entry name" value="PROKAR_LIPOPROTEIN"/>
    <property type="match status" value="1"/>
</dbReference>
<dbReference type="Pfam" id="PF06693">
    <property type="entry name" value="DUF1190"/>
    <property type="match status" value="1"/>
</dbReference>
<evidence type="ECO:0000313" key="2">
    <source>
        <dbReference type="EMBL" id="ODA35139.1"/>
    </source>
</evidence>
<dbReference type="STRING" id="1080227.A8L45_05565"/>
<dbReference type="EMBL" id="LYBM01000006">
    <property type="protein sequence ID" value="ODA35139.1"/>
    <property type="molecule type" value="Genomic_DNA"/>
</dbReference>
<feature type="region of interest" description="Disordered" evidence="1">
    <location>
        <begin position="176"/>
        <end position="202"/>
    </location>
</feature>
<dbReference type="InterPro" id="IPR009576">
    <property type="entry name" value="Biofilm_formation_YgiB"/>
</dbReference>
<proteinExistence type="predicted"/>
<reference evidence="2 3" key="1">
    <citation type="submission" date="2016-05" db="EMBL/GenBank/DDBJ databases">
        <title>Genomic Taxonomy of the Vibrionaceae.</title>
        <authorList>
            <person name="Gomez-Gil B."/>
            <person name="Enciso-Ibarra J."/>
        </authorList>
    </citation>
    <scope>NUCLEOTIDE SEQUENCE [LARGE SCALE GENOMIC DNA]</scope>
    <source>
        <strain evidence="2 3">CAIM 1920</strain>
    </source>
</reference>
<gene>
    <name evidence="2" type="ORF">A8L45_05565</name>
</gene>
<protein>
    <recommendedName>
        <fullName evidence="4">DUF1190 domain-containing protein</fullName>
    </recommendedName>
</protein>
<keyword evidence="3" id="KW-1185">Reference proteome</keyword>
<accession>A0A1C3EPK7</accession>
<evidence type="ECO:0000313" key="3">
    <source>
        <dbReference type="Proteomes" id="UP000094936"/>
    </source>
</evidence>
<sequence length="202" mass="22269">MKRSVNVVRPRMRKSWAPVYPAVTVVAFTALTGCSDDSEEAEIFAAINDCIDNNPSFSAECGSAYQEALAQAPAVAPKFNSYEDCAYEFGLDTCYRDDRTGWFMPAMAGYMFGRLAGSNRPYFARPMFSSSYPGSDYYDEWISDDGYSFGKKKRKTKLRVSKSFLSAKPSIKTKTLSRGGFGSMAASKSSFGKTSKSRSWGG</sequence>
<dbReference type="Proteomes" id="UP000094936">
    <property type="component" value="Unassembled WGS sequence"/>
</dbReference>
<evidence type="ECO:0008006" key="4">
    <source>
        <dbReference type="Google" id="ProtNLM"/>
    </source>
</evidence>
<organism evidence="2 3">
    <name type="scientific">Veronia pacifica</name>
    <dbReference type="NCBI Taxonomy" id="1080227"/>
    <lineage>
        <taxon>Bacteria</taxon>
        <taxon>Pseudomonadati</taxon>
        <taxon>Pseudomonadota</taxon>
        <taxon>Gammaproteobacteria</taxon>
        <taxon>Vibrionales</taxon>
        <taxon>Vibrionaceae</taxon>
        <taxon>Veronia</taxon>
    </lineage>
</organism>
<evidence type="ECO:0000256" key="1">
    <source>
        <dbReference type="SAM" id="MobiDB-lite"/>
    </source>
</evidence>
<dbReference type="AlphaFoldDB" id="A0A1C3EPK7"/>
<dbReference type="OrthoDB" id="5903948at2"/>
<feature type="compositionally biased region" description="Polar residues" evidence="1">
    <location>
        <begin position="186"/>
        <end position="202"/>
    </location>
</feature>